<dbReference type="Pfam" id="PF00196">
    <property type="entry name" value="GerE"/>
    <property type="match status" value="1"/>
</dbReference>
<dbReference type="PROSITE" id="PS50043">
    <property type="entry name" value="HTH_LUXR_2"/>
    <property type="match status" value="1"/>
</dbReference>
<dbReference type="InterPro" id="IPR041617">
    <property type="entry name" value="TPR_MalT"/>
</dbReference>
<evidence type="ECO:0000313" key="5">
    <source>
        <dbReference type="EMBL" id="GHO89821.1"/>
    </source>
</evidence>
<evidence type="ECO:0000256" key="1">
    <source>
        <dbReference type="ARBA" id="ARBA00023015"/>
    </source>
</evidence>
<dbReference type="Proteomes" id="UP000635565">
    <property type="component" value="Unassembled WGS sequence"/>
</dbReference>
<dbReference type="Pfam" id="PF25873">
    <property type="entry name" value="WHD_MalT"/>
    <property type="match status" value="1"/>
</dbReference>
<comment type="caution">
    <text evidence="5">The sequence shown here is derived from an EMBL/GenBank/DDBJ whole genome shotgun (WGS) entry which is preliminary data.</text>
</comment>
<dbReference type="RefSeq" id="WP_201367373.1">
    <property type="nucleotide sequence ID" value="NZ_BNJJ01000046.1"/>
</dbReference>
<evidence type="ECO:0000259" key="4">
    <source>
        <dbReference type="PROSITE" id="PS50043"/>
    </source>
</evidence>
<evidence type="ECO:0000256" key="2">
    <source>
        <dbReference type="ARBA" id="ARBA00023125"/>
    </source>
</evidence>
<dbReference type="InterPro" id="IPR011990">
    <property type="entry name" value="TPR-like_helical_dom_sf"/>
</dbReference>
<dbReference type="SUPFAM" id="SSF46894">
    <property type="entry name" value="C-terminal effector domain of the bipartite response regulators"/>
    <property type="match status" value="1"/>
</dbReference>
<gene>
    <name evidence="5" type="ORF">KSZ_78270</name>
</gene>
<keyword evidence="1" id="KW-0805">Transcription regulation</keyword>
<dbReference type="SUPFAM" id="SSF48452">
    <property type="entry name" value="TPR-like"/>
    <property type="match status" value="1"/>
</dbReference>
<dbReference type="PANTHER" id="PTHR44688:SF25">
    <property type="entry name" value="HTH LUXR-TYPE DOMAIN-CONTAINING PROTEIN"/>
    <property type="match status" value="1"/>
</dbReference>
<dbReference type="CDD" id="cd06170">
    <property type="entry name" value="LuxR_C_like"/>
    <property type="match status" value="1"/>
</dbReference>
<dbReference type="Gene3D" id="3.40.50.300">
    <property type="entry name" value="P-loop containing nucleotide triphosphate hydrolases"/>
    <property type="match status" value="1"/>
</dbReference>
<proteinExistence type="predicted"/>
<reference evidence="5 6" key="1">
    <citation type="journal article" date="2021" name="Int. J. Syst. Evol. Microbiol.">
        <title>Reticulibacter mediterranei gen. nov., sp. nov., within the new family Reticulibacteraceae fam. nov., and Ktedonospora formicarum gen. nov., sp. nov., Ktedonobacter robiniae sp. nov., Dictyobacter formicarum sp. nov. and Dictyobacter arantiisoli sp. nov., belonging to the class Ktedonobacteria.</title>
        <authorList>
            <person name="Yabe S."/>
            <person name="Zheng Y."/>
            <person name="Wang C.M."/>
            <person name="Sakai Y."/>
            <person name="Abe K."/>
            <person name="Yokota A."/>
            <person name="Donadio S."/>
            <person name="Cavaletti L."/>
            <person name="Monciardini P."/>
        </authorList>
    </citation>
    <scope>NUCLEOTIDE SEQUENCE [LARGE SCALE GENOMIC DNA]</scope>
    <source>
        <strain evidence="5 6">SOSP1-9</strain>
    </source>
</reference>
<evidence type="ECO:0000256" key="3">
    <source>
        <dbReference type="ARBA" id="ARBA00023163"/>
    </source>
</evidence>
<feature type="domain" description="HTH luxR-type" evidence="4">
    <location>
        <begin position="968"/>
        <end position="1033"/>
    </location>
</feature>
<dbReference type="SMART" id="SM00028">
    <property type="entry name" value="TPR"/>
    <property type="match status" value="5"/>
</dbReference>
<dbReference type="SUPFAM" id="SSF52540">
    <property type="entry name" value="P-loop containing nucleoside triphosphate hydrolases"/>
    <property type="match status" value="1"/>
</dbReference>
<evidence type="ECO:0000313" key="6">
    <source>
        <dbReference type="Proteomes" id="UP000635565"/>
    </source>
</evidence>
<accession>A0ABQ3VXP5</accession>
<dbReference type="Gene3D" id="1.10.10.10">
    <property type="entry name" value="Winged helix-like DNA-binding domain superfamily/Winged helix DNA-binding domain"/>
    <property type="match status" value="1"/>
</dbReference>
<name>A0ABQ3VXP5_9CHLR</name>
<protein>
    <submittedName>
        <fullName evidence="5">LuxR family transcriptional regulator</fullName>
    </submittedName>
</protein>
<dbReference type="InterPro" id="IPR016032">
    <property type="entry name" value="Sig_transdc_resp-reg_C-effctor"/>
</dbReference>
<dbReference type="InterPro" id="IPR019734">
    <property type="entry name" value="TPR_rpt"/>
</dbReference>
<dbReference type="Pfam" id="PF17874">
    <property type="entry name" value="TPR_MalT"/>
    <property type="match status" value="1"/>
</dbReference>
<dbReference type="InterPro" id="IPR027417">
    <property type="entry name" value="P-loop_NTPase"/>
</dbReference>
<keyword evidence="2" id="KW-0238">DNA-binding</keyword>
<keyword evidence="3" id="KW-0804">Transcription</keyword>
<dbReference type="Gene3D" id="1.25.40.10">
    <property type="entry name" value="Tetratricopeptide repeat domain"/>
    <property type="match status" value="1"/>
</dbReference>
<dbReference type="EMBL" id="BNJJ01000046">
    <property type="protein sequence ID" value="GHO89821.1"/>
    <property type="molecule type" value="Genomic_DNA"/>
</dbReference>
<dbReference type="PRINTS" id="PR00038">
    <property type="entry name" value="HTHLUXR"/>
</dbReference>
<dbReference type="InterPro" id="IPR000792">
    <property type="entry name" value="Tscrpt_reg_LuxR_C"/>
</dbReference>
<sequence length="1035" mass="116786">MARHIIPRVIDNAVIPPAGTRKDEPTIQIGSDKWYAWLNEEKNCSFAYCCSEGSLTARREHRHGSWYWYAYRTQRGHVCKTYLGKSEELSIDKLHVAARQLTAEKAPTVQFQTAHASNAGISTQQNTPSLHLLTTKIAMPLARPNMVQRKRLIQWMNTAVQGSLTLVVAPAGWGKTTLLITWYTQDNGYAWPLAWVSLDMGDNDPLRFWTYVISALNSVDPEAAKDALALLYASPPQPIETVLTSLLNALRQFPNHIVLVLEDYHLITAQPIHAALTYFIEHLPANIHLVIASRSDPQLPVARLRVRGALAELRAAHLRFTSEETTTFLTESMGLALSPEQIAALQVHTEGWIAGLQLAALSMQGRHDLATFIDAFTGSHRYIVDYLVEEVLLRQAADVQDFLLRTCILERLSGPLCDAVCERSDGQRVLEYLERMNLFLVALDDERQWYRYHHLFMDVLRNRLRQSQPTVMPELHRRASRWYEQHDLFDAAVTHALEIPDVEQAAHLIEQYAWFTNFPSQFQVLLGWLNRLPDAFVRTQPMLCLMHAITLMLTFQVEKVYARVSDAEQCLQKEMPLEQQRSLMCLIVAFRANLARLFGDYAQCVPCAHEALRLMPDKDILPLIRLFRPSTIVTAASAYMLNGDMTPQTEHIVEEAVGAVYALGNLPTTMRSISNLARLQLLQGRLRQAATTIDRIAQLVAKREQLHTLLNGADYYVILGTIQYEWYQLSDAEHHLKSGLELVRETMQADAEMIARGYIVLARLQYARKESQQAFATLNTFMRIARQNGFAPQLLAQATAIQVQLEILQGNLEAAVRWMESNQEIEQKELCYLHECTYLTMARVYIALGRARPAGPFLSRALALLHRFLEDAEAKMRVQSIIEALILRSLALQAQGHLTEALTALQRALTLAEPEGYISIFIEEGTALIDLLRHAYRHGIAPAYIATLLAATQEKSIMPAGTQLSGYATPMVEALTVREREVLSLLIVGASNREIAEQLVLSVNTVKKHVLNLCGKLGAQSRTQAIARARALEWL</sequence>
<dbReference type="PANTHER" id="PTHR44688">
    <property type="entry name" value="DNA-BINDING TRANSCRIPTIONAL ACTIVATOR DEVR_DOSR"/>
    <property type="match status" value="1"/>
</dbReference>
<dbReference type="InterPro" id="IPR059106">
    <property type="entry name" value="WHD_MalT"/>
</dbReference>
<dbReference type="PROSITE" id="PS00622">
    <property type="entry name" value="HTH_LUXR_1"/>
    <property type="match status" value="1"/>
</dbReference>
<dbReference type="InterPro" id="IPR036388">
    <property type="entry name" value="WH-like_DNA-bd_sf"/>
</dbReference>
<organism evidence="5 6">
    <name type="scientific">Dictyobacter formicarum</name>
    <dbReference type="NCBI Taxonomy" id="2778368"/>
    <lineage>
        <taxon>Bacteria</taxon>
        <taxon>Bacillati</taxon>
        <taxon>Chloroflexota</taxon>
        <taxon>Ktedonobacteria</taxon>
        <taxon>Ktedonobacterales</taxon>
        <taxon>Dictyobacteraceae</taxon>
        <taxon>Dictyobacter</taxon>
    </lineage>
</organism>
<dbReference type="SMART" id="SM00421">
    <property type="entry name" value="HTH_LUXR"/>
    <property type="match status" value="1"/>
</dbReference>
<keyword evidence="6" id="KW-1185">Reference proteome</keyword>